<keyword evidence="2" id="KW-1185">Reference proteome</keyword>
<proteinExistence type="predicted"/>
<organism evidence="1 2">
    <name type="scientific">Funneliformis geosporum</name>
    <dbReference type="NCBI Taxonomy" id="1117311"/>
    <lineage>
        <taxon>Eukaryota</taxon>
        <taxon>Fungi</taxon>
        <taxon>Fungi incertae sedis</taxon>
        <taxon>Mucoromycota</taxon>
        <taxon>Glomeromycotina</taxon>
        <taxon>Glomeromycetes</taxon>
        <taxon>Glomerales</taxon>
        <taxon>Glomeraceae</taxon>
        <taxon>Funneliformis</taxon>
    </lineage>
</organism>
<protein>
    <submittedName>
        <fullName evidence="1">2410_t:CDS:1</fullName>
    </submittedName>
</protein>
<dbReference type="Proteomes" id="UP001153678">
    <property type="component" value="Unassembled WGS sequence"/>
</dbReference>
<name>A0A9W4WTZ9_9GLOM</name>
<sequence length="72" mass="8167">MNASILQILSDLLLEIVQLSTVEYLKLIYEYLIGEITDNTAYLSGDKKEAFRKLSNTTGSKVLHPYNLLYLA</sequence>
<gene>
    <name evidence="1" type="ORF">FWILDA_LOCUS8780</name>
</gene>
<reference evidence="1" key="1">
    <citation type="submission" date="2022-08" db="EMBL/GenBank/DDBJ databases">
        <authorList>
            <person name="Kallberg Y."/>
            <person name="Tangrot J."/>
            <person name="Rosling A."/>
        </authorList>
    </citation>
    <scope>NUCLEOTIDE SEQUENCE</scope>
    <source>
        <strain evidence="1">Wild A</strain>
    </source>
</reference>
<evidence type="ECO:0000313" key="2">
    <source>
        <dbReference type="Proteomes" id="UP001153678"/>
    </source>
</evidence>
<accession>A0A9W4WTZ9</accession>
<comment type="caution">
    <text evidence="1">The sequence shown here is derived from an EMBL/GenBank/DDBJ whole genome shotgun (WGS) entry which is preliminary data.</text>
</comment>
<dbReference type="AlphaFoldDB" id="A0A9W4WTZ9"/>
<dbReference type="EMBL" id="CAMKVN010001929">
    <property type="protein sequence ID" value="CAI2178821.1"/>
    <property type="molecule type" value="Genomic_DNA"/>
</dbReference>
<evidence type="ECO:0000313" key="1">
    <source>
        <dbReference type="EMBL" id="CAI2178821.1"/>
    </source>
</evidence>